<dbReference type="InterPro" id="IPR006311">
    <property type="entry name" value="TAT_signal"/>
</dbReference>
<evidence type="ECO:0000313" key="4">
    <source>
        <dbReference type="Proteomes" id="UP000665026"/>
    </source>
</evidence>
<name>A0A975EMU7_9RHOB</name>
<keyword evidence="1" id="KW-0732">Signal</keyword>
<protein>
    <submittedName>
        <fullName evidence="3">YHS domain-containing protein</fullName>
    </submittedName>
</protein>
<evidence type="ECO:0000313" key="3">
    <source>
        <dbReference type="EMBL" id="QTN34934.1"/>
    </source>
</evidence>
<gene>
    <name evidence="3" type="ORF">HZ995_10535</name>
</gene>
<dbReference type="RefSeq" id="WP_209355619.1">
    <property type="nucleotide sequence ID" value="NZ_CP060010.1"/>
</dbReference>
<evidence type="ECO:0000256" key="1">
    <source>
        <dbReference type="SAM" id="SignalP"/>
    </source>
</evidence>
<dbReference type="InterPro" id="IPR007029">
    <property type="entry name" value="YHS_dom"/>
</dbReference>
<reference evidence="3" key="1">
    <citation type="submission" date="2020-07" db="EMBL/GenBank/DDBJ databases">
        <title>Genome sequences of bacteria associated with the marine, planktonic diatom Thalassiosira profunda strain ECT2AJA-044.</title>
        <authorList>
            <person name="Gargas C.B."/>
            <person name="Roberts W.R."/>
            <person name="Alverson A.J."/>
        </authorList>
    </citation>
    <scope>NUCLEOTIDE SEQUENCE</scope>
    <source>
        <strain evidence="3">ECT2AJA-044</strain>
    </source>
</reference>
<proteinExistence type="predicted"/>
<dbReference type="EMBL" id="CP060010">
    <property type="protein sequence ID" value="QTN34934.1"/>
    <property type="molecule type" value="Genomic_DNA"/>
</dbReference>
<feature type="chain" id="PRO_5037593866" evidence="1">
    <location>
        <begin position="27"/>
        <end position="152"/>
    </location>
</feature>
<feature type="signal peptide" evidence="1">
    <location>
        <begin position="1"/>
        <end position="26"/>
    </location>
</feature>
<dbReference type="KEGG" id="cact:HZ995_10535"/>
<dbReference type="PROSITE" id="PS51318">
    <property type="entry name" value="TAT"/>
    <property type="match status" value="1"/>
</dbReference>
<dbReference type="AlphaFoldDB" id="A0A975EMU7"/>
<organism evidence="3 4">
    <name type="scientific">Cognatishimia activa</name>
    <dbReference type="NCBI Taxonomy" id="1715691"/>
    <lineage>
        <taxon>Bacteria</taxon>
        <taxon>Pseudomonadati</taxon>
        <taxon>Pseudomonadota</taxon>
        <taxon>Alphaproteobacteria</taxon>
        <taxon>Rhodobacterales</taxon>
        <taxon>Paracoccaceae</taxon>
        <taxon>Cognatishimia</taxon>
    </lineage>
</organism>
<sequence>MLTRRTFVLTAMAAPAAGILATPALAMTPEVFAVDGLAIRGYDPVAYFKEQTDVEGSAEYAITWKGAEWRFASAENLADFEANPERWAPQYGGYCAFAVAKGYTAKTEANAWSIHNDKLYLNFSRAVRARWALNKEGFIKDADANWPKVLNA</sequence>
<dbReference type="Pfam" id="PF04945">
    <property type="entry name" value="YHS"/>
    <property type="match status" value="1"/>
</dbReference>
<evidence type="ECO:0000259" key="2">
    <source>
        <dbReference type="Pfam" id="PF04945"/>
    </source>
</evidence>
<dbReference type="NCBIfam" id="NF041384">
    <property type="entry name" value="YHS_seleno_dom"/>
    <property type="match status" value="1"/>
</dbReference>
<accession>A0A975EMU7</accession>
<feature type="domain" description="YHS" evidence="2">
    <location>
        <begin position="45"/>
        <end position="91"/>
    </location>
</feature>
<dbReference type="Proteomes" id="UP000665026">
    <property type="component" value="Chromosome"/>
</dbReference>